<feature type="domain" description="Phage terminase large subunit N-terminal" evidence="1">
    <location>
        <begin position="18"/>
        <end position="202"/>
    </location>
</feature>
<feature type="domain" description="Phage terminase large subunit C-terminal" evidence="2">
    <location>
        <begin position="235"/>
        <end position="376"/>
    </location>
</feature>
<dbReference type="Gene3D" id="3.30.420.280">
    <property type="match status" value="1"/>
</dbReference>
<sequence>MFKAGPLFAANYQSSAETLVNQGGTSSGKTYGILQVLFTKLSQLTRRVCTVAGQDIPNLKAGALRDALDIYNNSPELQSLIKSYNKSERIFEFHNGCVMEFKSYTDAQDAKSGKRDFLFVNEAQGVIKPIYDELQLRTKEQVFIDYNPNAEFWVHESVLGQSGVQLFITDHRHNPFLLDKQRSKIEGLKAKDEELWKVYARGLTGKIEGLVLRNWTLCNHEDIPAGARFLGRGIDFGFTNDPTTAIDVYLSGGELWVDEVLYEEGLTNPDIHRRLLAEDPAATLKVTIADSAEPKSIEELRRLGFAKIEGAVKGADSVSNGIDILKRYHLNVTRRSTNLRKELSNYKWRVDRATGKSTNEPVDAFNHCIDPLRYVVLNVLGKPQAAPITHFQSFGTTRRR</sequence>
<dbReference type="InterPro" id="IPR035413">
    <property type="entry name" value="Terminase_L_C"/>
</dbReference>
<organism evidence="3 4">
    <name type="scientific">Hymenobacter metallicola</name>
    <dbReference type="NCBI Taxonomy" id="2563114"/>
    <lineage>
        <taxon>Bacteria</taxon>
        <taxon>Pseudomonadati</taxon>
        <taxon>Bacteroidota</taxon>
        <taxon>Cytophagia</taxon>
        <taxon>Cytophagales</taxon>
        <taxon>Hymenobacteraceae</taxon>
        <taxon>Hymenobacter</taxon>
    </lineage>
</organism>
<gene>
    <name evidence="3" type="ORF">E5K02_20825</name>
</gene>
<dbReference type="Pfam" id="PF04466">
    <property type="entry name" value="Terminase_3"/>
    <property type="match status" value="1"/>
</dbReference>
<reference evidence="3 4" key="1">
    <citation type="submission" date="2019-04" db="EMBL/GenBank/DDBJ databases">
        <authorList>
            <person name="Feng G."/>
            <person name="Zhang J."/>
            <person name="Zhu H."/>
        </authorList>
    </citation>
    <scope>NUCLEOTIDE SEQUENCE [LARGE SCALE GENOMIC DNA]</scope>
    <source>
        <strain evidence="3 4">9PBR-1</strain>
    </source>
</reference>
<dbReference type="EMBL" id="SRMB01000005">
    <property type="protein sequence ID" value="TGE22812.1"/>
    <property type="molecule type" value="Genomic_DNA"/>
</dbReference>
<comment type="caution">
    <text evidence="3">The sequence shown here is derived from an EMBL/GenBank/DDBJ whole genome shotgun (WGS) entry which is preliminary data.</text>
</comment>
<evidence type="ECO:0000313" key="3">
    <source>
        <dbReference type="EMBL" id="TGE22812.1"/>
    </source>
</evidence>
<evidence type="ECO:0008006" key="5">
    <source>
        <dbReference type="Google" id="ProtNLM"/>
    </source>
</evidence>
<accession>A0A4Z0Q267</accession>
<dbReference type="PANTHER" id="PTHR39184:SF1">
    <property type="entry name" value="PBSX PHAGE TERMINASE LARGE SUBUNIT"/>
    <property type="match status" value="1"/>
</dbReference>
<dbReference type="Pfam" id="PF17288">
    <property type="entry name" value="Terminase_3C"/>
    <property type="match status" value="1"/>
</dbReference>
<evidence type="ECO:0000259" key="1">
    <source>
        <dbReference type="Pfam" id="PF04466"/>
    </source>
</evidence>
<name>A0A4Z0Q267_9BACT</name>
<evidence type="ECO:0000313" key="4">
    <source>
        <dbReference type="Proteomes" id="UP000298471"/>
    </source>
</evidence>
<protein>
    <recommendedName>
        <fullName evidence="5">Terminase</fullName>
    </recommendedName>
</protein>
<dbReference type="InterPro" id="IPR052380">
    <property type="entry name" value="Viral_DNA_packaging_terminase"/>
</dbReference>
<dbReference type="InterPro" id="IPR035412">
    <property type="entry name" value="Terminase_L_N"/>
</dbReference>
<dbReference type="AlphaFoldDB" id="A0A4Z0Q267"/>
<dbReference type="PANTHER" id="PTHR39184">
    <property type="match status" value="1"/>
</dbReference>
<keyword evidence="4" id="KW-1185">Reference proteome</keyword>
<dbReference type="Gene3D" id="3.40.50.300">
    <property type="entry name" value="P-loop containing nucleotide triphosphate hydrolases"/>
    <property type="match status" value="1"/>
</dbReference>
<dbReference type="OrthoDB" id="9768556at2"/>
<dbReference type="Proteomes" id="UP000298471">
    <property type="component" value="Unassembled WGS sequence"/>
</dbReference>
<evidence type="ECO:0000259" key="2">
    <source>
        <dbReference type="Pfam" id="PF17288"/>
    </source>
</evidence>
<proteinExistence type="predicted"/>
<dbReference type="InterPro" id="IPR027417">
    <property type="entry name" value="P-loop_NTPase"/>
</dbReference>